<name>A0ACC1D4T0_9NEOP</name>
<reference evidence="1 2" key="1">
    <citation type="journal article" date="2021" name="Front. Genet.">
        <title>Chromosome-Level Genome Assembly Reveals Significant Gene Expansion in the Toll and IMD Signaling Pathways of Dendrolimus kikuchii.</title>
        <authorList>
            <person name="Zhou J."/>
            <person name="Wu P."/>
            <person name="Xiong Z."/>
            <person name="Liu N."/>
            <person name="Zhao N."/>
            <person name="Ji M."/>
            <person name="Qiu Y."/>
            <person name="Yang B."/>
        </authorList>
    </citation>
    <scope>NUCLEOTIDE SEQUENCE [LARGE SCALE GENOMIC DNA]</scope>
    <source>
        <strain evidence="1">Ann1</strain>
    </source>
</reference>
<protein>
    <submittedName>
        <fullName evidence="1">Uncharacterized protein</fullName>
    </submittedName>
</protein>
<organism evidence="1 2">
    <name type="scientific">Dendrolimus kikuchii</name>
    <dbReference type="NCBI Taxonomy" id="765133"/>
    <lineage>
        <taxon>Eukaryota</taxon>
        <taxon>Metazoa</taxon>
        <taxon>Ecdysozoa</taxon>
        <taxon>Arthropoda</taxon>
        <taxon>Hexapoda</taxon>
        <taxon>Insecta</taxon>
        <taxon>Pterygota</taxon>
        <taxon>Neoptera</taxon>
        <taxon>Endopterygota</taxon>
        <taxon>Lepidoptera</taxon>
        <taxon>Glossata</taxon>
        <taxon>Ditrysia</taxon>
        <taxon>Bombycoidea</taxon>
        <taxon>Lasiocampidae</taxon>
        <taxon>Dendrolimus</taxon>
    </lineage>
</organism>
<gene>
    <name evidence="1" type="ORF">K1T71_005596</name>
</gene>
<dbReference type="EMBL" id="CM034395">
    <property type="protein sequence ID" value="KAJ0178821.1"/>
    <property type="molecule type" value="Genomic_DNA"/>
</dbReference>
<comment type="caution">
    <text evidence="1">The sequence shown here is derived from an EMBL/GenBank/DDBJ whole genome shotgun (WGS) entry which is preliminary data.</text>
</comment>
<evidence type="ECO:0000313" key="2">
    <source>
        <dbReference type="Proteomes" id="UP000824533"/>
    </source>
</evidence>
<accession>A0ACC1D4T0</accession>
<dbReference type="Proteomes" id="UP000824533">
    <property type="component" value="Linkage Group LG09"/>
</dbReference>
<sequence length="68" mass="7630">MLSKDNKIKDHPSFTFETLSLLLDKILQILGVRTNIKDCLDCGKLKRLRREPAGFAPTGLICICQALD</sequence>
<evidence type="ECO:0000313" key="1">
    <source>
        <dbReference type="EMBL" id="KAJ0178821.1"/>
    </source>
</evidence>
<proteinExistence type="predicted"/>
<keyword evidence="2" id="KW-1185">Reference proteome</keyword>